<reference evidence="2" key="1">
    <citation type="journal article" date="2006" name="Nature">
        <title>Deciphering the evolution and metabolism of an anammox bacterium from a community genome.</title>
        <authorList>
            <person name="Strous M."/>
            <person name="Pelletier E."/>
            <person name="Mangenot S."/>
            <person name="Rattei T."/>
            <person name="Lehner A."/>
            <person name="Taylor M.W."/>
            <person name="Horn M."/>
            <person name="Daims H."/>
            <person name="Bartol-Mavel D."/>
            <person name="Wincker P."/>
            <person name="Barbe V."/>
            <person name="Fonknechten N."/>
            <person name="Vallenet D."/>
            <person name="Segurens B."/>
            <person name="Schenowitz-Truong C."/>
            <person name="Medigue C."/>
            <person name="Collingro A."/>
            <person name="Snel B."/>
            <person name="Dutilh B.E."/>
            <person name="OpDenCamp H.J.M."/>
            <person name="vanDerDrift C."/>
            <person name="Cirpus I."/>
            <person name="vanDePas-Schoonen K.T."/>
            <person name="Harhangi H.R."/>
            <person name="vanNiftrik L."/>
            <person name="Schmid M."/>
            <person name="Keltjens J."/>
            <person name="vanDeVossenberg J."/>
            <person name="Kartal B."/>
            <person name="Meier H."/>
            <person name="Frishman D."/>
            <person name="Huynen M.A."/>
            <person name="Mewes H."/>
            <person name="Weissenbach J."/>
            <person name="Jetten M.S.M."/>
            <person name="Wagner M."/>
            <person name="LePaslier D."/>
        </authorList>
    </citation>
    <scope>NUCLEOTIDE SEQUENCE</scope>
</reference>
<keyword evidence="4" id="KW-1185">Reference proteome</keyword>
<gene>
    <name evidence="3" type="ORF">KSMBR1_1612</name>
    <name evidence="2" type="ORF">kustd1862</name>
</gene>
<evidence type="ECO:0000313" key="2">
    <source>
        <dbReference type="EMBL" id="CAJ72607.1"/>
    </source>
</evidence>
<evidence type="ECO:0000256" key="1">
    <source>
        <dbReference type="SAM" id="Phobius"/>
    </source>
</evidence>
<protein>
    <recommendedName>
        <fullName evidence="5">SH3b domain-containing protein</fullName>
    </recommendedName>
</protein>
<keyword evidence="1" id="KW-0812">Transmembrane</keyword>
<proteinExistence type="predicted"/>
<reference evidence="2" key="2">
    <citation type="submission" date="2006-01" db="EMBL/GenBank/DDBJ databases">
        <authorList>
            <person name="Genoscope"/>
        </authorList>
    </citation>
    <scope>NUCLEOTIDE SEQUENCE</scope>
</reference>
<evidence type="ECO:0000313" key="3">
    <source>
        <dbReference type="EMBL" id="SOH04111.1"/>
    </source>
</evidence>
<evidence type="ECO:0008006" key="5">
    <source>
        <dbReference type="Google" id="ProtNLM"/>
    </source>
</evidence>
<sequence>MLQCPSCKLMSPDDAESCECGYRFPPSENRKYFLNPENKGKKSTQTIWIVVLLAIISILVIGWVIFSYVSIEKKYGSIFNQGDKRNKKLEGIIKLSANQKEQYVTLDGYDAGTNPPITIHNINLWNDYKNRSKGISVTAKHGDRVKLIRREGNGVLVETLNGKRGWVTYYLIKELK</sequence>
<keyword evidence="1" id="KW-0472">Membrane</keyword>
<evidence type="ECO:0000313" key="4">
    <source>
        <dbReference type="Proteomes" id="UP000221734"/>
    </source>
</evidence>
<reference evidence="4" key="3">
    <citation type="submission" date="2017-10" db="EMBL/GenBank/DDBJ databases">
        <authorList>
            <person name="Frank J."/>
        </authorList>
    </citation>
    <scope>NUCLEOTIDE SEQUENCE [LARGE SCALE GENOMIC DNA]</scope>
</reference>
<dbReference type="EMBL" id="LT934425">
    <property type="protein sequence ID" value="SOH04111.1"/>
    <property type="molecule type" value="Genomic_DNA"/>
</dbReference>
<reference evidence="3" key="4">
    <citation type="submission" date="2017-10" db="EMBL/GenBank/DDBJ databases">
        <authorList>
            <person name="Banno H."/>
            <person name="Chua N.-H."/>
        </authorList>
    </citation>
    <scope>NUCLEOTIDE SEQUENCE [LARGE SCALE GENOMIC DNA]</scope>
    <source>
        <strain evidence="3">Kuenenia_mbr1_ru-nijmegen</strain>
    </source>
</reference>
<organism evidence="2">
    <name type="scientific">Kuenenia stuttgartiensis</name>
    <dbReference type="NCBI Taxonomy" id="174633"/>
    <lineage>
        <taxon>Bacteria</taxon>
        <taxon>Pseudomonadati</taxon>
        <taxon>Planctomycetota</taxon>
        <taxon>Candidatus Brocadiia</taxon>
        <taxon>Candidatus Brocadiales</taxon>
        <taxon>Candidatus Brocadiaceae</taxon>
        <taxon>Candidatus Kuenenia</taxon>
    </lineage>
</organism>
<keyword evidence="1" id="KW-1133">Transmembrane helix</keyword>
<name>Q1PZU9_KUEST</name>
<accession>Q1PZU9</accession>
<dbReference type="Proteomes" id="UP000221734">
    <property type="component" value="Chromosome Kuenenia_stuttgartiensis_MBR1"/>
</dbReference>
<dbReference type="EMBL" id="CT573072">
    <property type="protein sequence ID" value="CAJ72607.1"/>
    <property type="molecule type" value="Genomic_DNA"/>
</dbReference>
<dbReference type="AlphaFoldDB" id="Q1PZU9"/>
<feature type="transmembrane region" description="Helical" evidence="1">
    <location>
        <begin position="47"/>
        <end position="69"/>
    </location>
</feature>
<dbReference type="KEGG" id="kst:KSMBR1_1612"/>